<reference evidence="2 3" key="1">
    <citation type="journal article" date="2021" name="Elife">
        <title>Chloroplast acquisition without the gene transfer in kleptoplastic sea slugs, Plakobranchus ocellatus.</title>
        <authorList>
            <person name="Maeda T."/>
            <person name="Takahashi S."/>
            <person name="Yoshida T."/>
            <person name="Shimamura S."/>
            <person name="Takaki Y."/>
            <person name="Nagai Y."/>
            <person name="Toyoda A."/>
            <person name="Suzuki Y."/>
            <person name="Arimoto A."/>
            <person name="Ishii H."/>
            <person name="Satoh N."/>
            <person name="Nishiyama T."/>
            <person name="Hasebe M."/>
            <person name="Maruyama T."/>
            <person name="Minagawa J."/>
            <person name="Obokata J."/>
            <person name="Shigenobu S."/>
        </authorList>
    </citation>
    <scope>NUCLEOTIDE SEQUENCE [LARGE SCALE GENOMIC DNA]</scope>
</reference>
<keyword evidence="3" id="KW-1185">Reference proteome</keyword>
<protein>
    <submittedName>
        <fullName evidence="2">Uncharacterized protein</fullName>
    </submittedName>
</protein>
<evidence type="ECO:0000313" key="3">
    <source>
        <dbReference type="Proteomes" id="UP000735302"/>
    </source>
</evidence>
<organism evidence="2 3">
    <name type="scientific">Plakobranchus ocellatus</name>
    <dbReference type="NCBI Taxonomy" id="259542"/>
    <lineage>
        <taxon>Eukaryota</taxon>
        <taxon>Metazoa</taxon>
        <taxon>Spiralia</taxon>
        <taxon>Lophotrochozoa</taxon>
        <taxon>Mollusca</taxon>
        <taxon>Gastropoda</taxon>
        <taxon>Heterobranchia</taxon>
        <taxon>Euthyneura</taxon>
        <taxon>Panpulmonata</taxon>
        <taxon>Sacoglossa</taxon>
        <taxon>Placobranchoidea</taxon>
        <taxon>Plakobranchidae</taxon>
        <taxon>Plakobranchus</taxon>
    </lineage>
</organism>
<dbReference type="Proteomes" id="UP000735302">
    <property type="component" value="Unassembled WGS sequence"/>
</dbReference>
<feature type="region of interest" description="Disordered" evidence="1">
    <location>
        <begin position="49"/>
        <end position="80"/>
    </location>
</feature>
<comment type="caution">
    <text evidence="2">The sequence shown here is derived from an EMBL/GenBank/DDBJ whole genome shotgun (WGS) entry which is preliminary data.</text>
</comment>
<dbReference type="EMBL" id="BLXT01003916">
    <property type="protein sequence ID" value="GFO07848.1"/>
    <property type="molecule type" value="Genomic_DNA"/>
</dbReference>
<gene>
    <name evidence="2" type="ORF">PoB_003435300</name>
</gene>
<proteinExistence type="predicted"/>
<name>A0AAV4AM29_9GAST</name>
<accession>A0AAV4AM29</accession>
<evidence type="ECO:0000313" key="2">
    <source>
        <dbReference type="EMBL" id="GFO07848.1"/>
    </source>
</evidence>
<sequence length="80" mass="9232">MNLIYMYIEQRRLVDVSIGWAYPQLTGDLGASHELHDHKHVSVTALTGHRASPLITPTKDESESDYVTRIPQTRMDRQRK</sequence>
<dbReference type="AlphaFoldDB" id="A0AAV4AM29"/>
<evidence type="ECO:0000256" key="1">
    <source>
        <dbReference type="SAM" id="MobiDB-lite"/>
    </source>
</evidence>